<evidence type="ECO:0000313" key="2">
    <source>
        <dbReference type="EMBL" id="OUT10829.1"/>
    </source>
</evidence>
<dbReference type="Pfam" id="PF05545">
    <property type="entry name" value="FixQ"/>
    <property type="match status" value="1"/>
</dbReference>
<reference evidence="4 5" key="1">
    <citation type="submission" date="2017-04" db="EMBL/GenBank/DDBJ databases">
        <title>Complete genome of Campylobacter concisus ATCC 33237T and draft genomes for an additional eight well characterized C. concisus strains.</title>
        <authorList>
            <person name="Cornelius A.J."/>
            <person name="Miller W.G."/>
            <person name="Lastovica A.J."/>
            <person name="On S.L."/>
            <person name="French N.P."/>
            <person name="Vandenberg O."/>
            <person name="Biggs P.J."/>
        </authorList>
    </citation>
    <scope>NUCLEOTIDE SEQUENCE [LARGE SCALE GENOMIC DNA]</scope>
    <source>
        <strain evidence="3 5">Lasto205.94</strain>
        <strain evidence="2 4">Lasto28.99</strain>
    </source>
</reference>
<comment type="caution">
    <text evidence="3">The sequence shown here is derived from an EMBL/GenBank/DDBJ whole genome shotgun (WGS) entry which is preliminary data.</text>
</comment>
<dbReference type="InterPro" id="IPR014107">
    <property type="entry name" value="Cyt_c_oxidase_cbb3_CcoQ"/>
</dbReference>
<dbReference type="Proteomes" id="UP000195967">
    <property type="component" value="Unassembled WGS sequence"/>
</dbReference>
<dbReference type="AlphaFoldDB" id="A0A1Y5NGY0"/>
<evidence type="ECO:0000256" key="1">
    <source>
        <dbReference type="SAM" id="Phobius"/>
    </source>
</evidence>
<name>A0A1Y5NGY0_9BACT</name>
<dbReference type="Proteomes" id="UP000196534">
    <property type="component" value="Unassembled WGS sequence"/>
</dbReference>
<protein>
    <submittedName>
        <fullName evidence="3">Cytochrome c oxidase, cbb3-type, CcoQ subunit</fullName>
    </submittedName>
</protein>
<accession>A0A1Y5NGY0</accession>
<keyword evidence="1" id="KW-0812">Transmembrane</keyword>
<sequence length="70" mass="8254">MMDIRELQAYGYFILTAFLAITLYAYFFHLYKSEKQGRRNYEKYSRLALDDEIGSKILEQKATKESVCNG</sequence>
<evidence type="ECO:0000313" key="5">
    <source>
        <dbReference type="Proteomes" id="UP000196534"/>
    </source>
</evidence>
<evidence type="ECO:0000313" key="3">
    <source>
        <dbReference type="EMBL" id="OUT19779.1"/>
    </source>
</evidence>
<evidence type="ECO:0000313" key="4">
    <source>
        <dbReference type="Proteomes" id="UP000195967"/>
    </source>
</evidence>
<dbReference type="InterPro" id="IPR008621">
    <property type="entry name" value="Cbb3-typ_cyt_oxidase_comp"/>
</dbReference>
<keyword evidence="1" id="KW-0472">Membrane</keyword>
<organism evidence="3 5">
    <name type="scientific">Campylobacter concisus</name>
    <dbReference type="NCBI Taxonomy" id="199"/>
    <lineage>
        <taxon>Bacteria</taxon>
        <taxon>Pseudomonadati</taxon>
        <taxon>Campylobacterota</taxon>
        <taxon>Epsilonproteobacteria</taxon>
        <taxon>Campylobacterales</taxon>
        <taxon>Campylobacteraceae</taxon>
        <taxon>Campylobacter</taxon>
    </lineage>
</organism>
<proteinExistence type="predicted"/>
<dbReference type="EMBL" id="NDYO01000012">
    <property type="protein sequence ID" value="OUT10829.1"/>
    <property type="molecule type" value="Genomic_DNA"/>
</dbReference>
<feature type="transmembrane region" description="Helical" evidence="1">
    <location>
        <begin position="12"/>
        <end position="31"/>
    </location>
</feature>
<dbReference type="EMBL" id="NDYR01000001">
    <property type="protein sequence ID" value="OUT19779.1"/>
    <property type="molecule type" value="Genomic_DNA"/>
</dbReference>
<gene>
    <name evidence="3" type="ORF">B9N61_00060</name>
    <name evidence="2" type="ORF">B9N62_09085</name>
</gene>
<keyword evidence="1" id="KW-1133">Transmembrane helix</keyword>
<dbReference type="NCBIfam" id="TIGR02736">
    <property type="entry name" value="cbb3_Q_epsi"/>
    <property type="match status" value="1"/>
</dbReference>